<dbReference type="EMBL" id="RXNR01000004">
    <property type="protein sequence ID" value="RTQ95755.1"/>
    <property type="molecule type" value="Genomic_DNA"/>
</dbReference>
<protein>
    <submittedName>
        <fullName evidence="2">Uncharacterized protein</fullName>
    </submittedName>
</protein>
<feature type="compositionally biased region" description="Basic and acidic residues" evidence="1">
    <location>
        <begin position="126"/>
        <end position="153"/>
    </location>
</feature>
<name>A0A3S0I3Y3_9BACI</name>
<comment type="caution">
    <text evidence="2">The sequence shown here is derived from an EMBL/GenBank/DDBJ whole genome shotgun (WGS) entry which is preliminary data.</text>
</comment>
<sequence length="184" mass="20511">MASYAIMKRDGESFDPKKLDGSKSLHVWLGGLAGFLAVNLLNPSGNIGQVLVLGFVAGLSGVTYLKRNALVESLEEKRMFGKEKSKLIQTVRNLNQGEVPTPDIDNEEEESLLREIDAEDDFSNDVLKRECEPKANDLKCDEQPDDGETKSSEQSEEQTENGELKANNLKPREQPDDKKEKIMN</sequence>
<accession>A0A3S0I3Y3</accession>
<feature type="region of interest" description="Disordered" evidence="1">
    <location>
        <begin position="124"/>
        <end position="184"/>
    </location>
</feature>
<evidence type="ECO:0000313" key="2">
    <source>
        <dbReference type="EMBL" id="RTQ95755.1"/>
    </source>
</evidence>
<dbReference type="Proteomes" id="UP000276349">
    <property type="component" value="Unassembled WGS sequence"/>
</dbReference>
<gene>
    <name evidence="2" type="ORF">EKG35_01880</name>
</gene>
<dbReference type="RefSeq" id="WP_126292621.1">
    <property type="nucleotide sequence ID" value="NZ_CP155468.1"/>
</dbReference>
<reference evidence="2 3" key="1">
    <citation type="submission" date="2018-12" db="EMBL/GenBank/DDBJ databases">
        <authorList>
            <person name="Yu L."/>
        </authorList>
    </citation>
    <scope>NUCLEOTIDE SEQUENCE [LARGE SCALE GENOMIC DNA]</scope>
    <source>
        <strain evidence="2 3">S5H2222</strain>
    </source>
</reference>
<organism evidence="2 3">
    <name type="scientific">Lysinibacillus telephonicus</name>
    <dbReference type="NCBI Taxonomy" id="1714840"/>
    <lineage>
        <taxon>Bacteria</taxon>
        <taxon>Bacillati</taxon>
        <taxon>Bacillota</taxon>
        <taxon>Bacilli</taxon>
        <taxon>Bacillales</taxon>
        <taxon>Bacillaceae</taxon>
        <taxon>Lysinibacillus</taxon>
    </lineage>
</organism>
<feature type="compositionally biased region" description="Basic and acidic residues" evidence="1">
    <location>
        <begin position="170"/>
        <end position="184"/>
    </location>
</feature>
<keyword evidence="3" id="KW-1185">Reference proteome</keyword>
<evidence type="ECO:0000313" key="3">
    <source>
        <dbReference type="Proteomes" id="UP000276349"/>
    </source>
</evidence>
<dbReference type="AlphaFoldDB" id="A0A3S0I3Y3"/>
<dbReference type="OrthoDB" id="9960036at2"/>
<evidence type="ECO:0000256" key="1">
    <source>
        <dbReference type="SAM" id="MobiDB-lite"/>
    </source>
</evidence>
<proteinExistence type="predicted"/>